<keyword evidence="2" id="KW-0614">Plasmid</keyword>
<dbReference type="RefSeq" id="WP_020952921.1">
    <property type="nucleotide sequence ID" value="NC_022043.1"/>
</dbReference>
<dbReference type="EMBL" id="CP006653">
    <property type="protein sequence ID" value="AGT11149.1"/>
    <property type="molecule type" value="Genomic_DNA"/>
</dbReference>
<geneLocation type="plasmid" evidence="2 3">
    <name>pAMI5</name>
</geneLocation>
<dbReference type="HOGENOM" id="CLU_110165_3_0_5"/>
<dbReference type="Pfam" id="PF00174">
    <property type="entry name" value="Oxidored_molyb"/>
    <property type="match status" value="1"/>
</dbReference>
<evidence type="ECO:0000313" key="2">
    <source>
        <dbReference type="EMBL" id="AGT11149.1"/>
    </source>
</evidence>
<keyword evidence="3" id="KW-1185">Reference proteome</keyword>
<dbReference type="PATRIC" id="fig|1367847.3.peg.4116"/>
<organism evidence="2 3">
    <name type="scientific">Paracoccus aminophilus JCM 7686</name>
    <dbReference type="NCBI Taxonomy" id="1367847"/>
    <lineage>
        <taxon>Bacteria</taxon>
        <taxon>Pseudomonadati</taxon>
        <taxon>Pseudomonadota</taxon>
        <taxon>Alphaproteobacteria</taxon>
        <taxon>Rhodobacterales</taxon>
        <taxon>Paracoccaceae</taxon>
        <taxon>Paracoccus</taxon>
    </lineage>
</organism>
<protein>
    <recommendedName>
        <fullName evidence="1">Oxidoreductase molybdopterin-binding domain-containing protein</fullName>
    </recommendedName>
</protein>
<dbReference type="Proteomes" id="UP000015480">
    <property type="component" value="Plasmid pAMI5"/>
</dbReference>
<dbReference type="AlphaFoldDB" id="S5XUI3"/>
<dbReference type="InterPro" id="IPR036374">
    <property type="entry name" value="OxRdtase_Mopterin-bd_sf"/>
</dbReference>
<evidence type="ECO:0000313" key="3">
    <source>
        <dbReference type="Proteomes" id="UP000015480"/>
    </source>
</evidence>
<dbReference type="KEGG" id="pami:JCM7686_pAMI5p083"/>
<accession>S5XUI3</accession>
<dbReference type="SUPFAM" id="SSF56524">
    <property type="entry name" value="Oxidoreductase molybdopterin-binding domain"/>
    <property type="match status" value="1"/>
</dbReference>
<evidence type="ECO:0000259" key="1">
    <source>
        <dbReference type="Pfam" id="PF00174"/>
    </source>
</evidence>
<sequence length="157" mass="18025">MATGPTSPAQAQEDDHTPLEVILSVTGTDGVQHDFSEEEFNQLPQHQIVTNTTWTDTAQTFDGVLMRDLLAAVGDDKAAMQRHTVDTLALNDYRINIPIEDIYHYDAMVARKINGVPMSRRDKGPYWLVYPRDTYPELKDALYDYRWIWQLRSVIVK</sequence>
<dbReference type="InterPro" id="IPR000572">
    <property type="entry name" value="OxRdtase_Mopterin-bd_dom"/>
</dbReference>
<feature type="domain" description="Oxidoreductase molybdopterin-binding" evidence="1">
    <location>
        <begin position="47"/>
        <end position="131"/>
    </location>
</feature>
<name>S5XUI3_PARAH</name>
<dbReference type="OrthoDB" id="9798763at2"/>
<proteinExistence type="predicted"/>
<reference evidence="2 3" key="1">
    <citation type="journal article" date="2014" name="BMC Genomics">
        <title>Architecture and functions of a multipartite genome of the methylotrophic bacterium Paracoccus aminophilus JCM 7686, containing primary and secondary chromids.</title>
        <authorList>
            <person name="Dziewit L."/>
            <person name="Czarnecki J."/>
            <person name="Wibberg D."/>
            <person name="Radlinska M."/>
            <person name="Mrozek P."/>
            <person name="Szymczak M."/>
            <person name="Schluter A."/>
            <person name="Puhler A."/>
            <person name="Bartosik D."/>
        </authorList>
    </citation>
    <scope>NUCLEOTIDE SEQUENCE [LARGE SCALE GENOMIC DNA]</scope>
    <source>
        <strain evidence="2">JCM 7686</strain>
        <plasmid evidence="3">Plasmid pAMI5</plasmid>
    </source>
</reference>
<dbReference type="Gene3D" id="3.90.420.10">
    <property type="entry name" value="Oxidoreductase, molybdopterin-binding domain"/>
    <property type="match status" value="1"/>
</dbReference>
<gene>
    <name evidence="2" type="ORF">JCM7686_pAMI5p083</name>
</gene>